<proteinExistence type="predicted"/>
<gene>
    <name evidence="2" type="primary">alsS_5</name>
    <name evidence="2" type="ORF">SDC9_195781</name>
</gene>
<dbReference type="InterPro" id="IPR047211">
    <property type="entry name" value="POXB-like"/>
</dbReference>
<dbReference type="Pfam" id="PF02775">
    <property type="entry name" value="TPP_enzyme_C"/>
    <property type="match status" value="1"/>
</dbReference>
<name>A0A645IB73_9ZZZZ</name>
<feature type="domain" description="Thiamine pyrophosphate enzyme TPP-binding" evidence="1">
    <location>
        <begin position="1"/>
        <end position="88"/>
    </location>
</feature>
<evidence type="ECO:0000259" key="1">
    <source>
        <dbReference type="Pfam" id="PF02775"/>
    </source>
</evidence>
<comment type="caution">
    <text evidence="2">The sequence shown here is derived from an EMBL/GenBank/DDBJ whole genome shotgun (WGS) entry which is preliminary data.</text>
</comment>
<sequence>MNSQEIETALRIGTPIVVLIFNDSNYGLIKWKQMDKFNKSCYVDFKNPDFVKYAESFGAKGYRIEKAEDLVPTLEEAFSQDVACIIDCRVDYDENTKLTAHLKEVYASEI</sequence>
<dbReference type="AlphaFoldDB" id="A0A645IB73"/>
<dbReference type="PANTHER" id="PTHR42981">
    <property type="entry name" value="PYRUVATE DEHYDROGENASE [UBIQUINONE]"/>
    <property type="match status" value="1"/>
</dbReference>
<dbReference type="SUPFAM" id="SSF52518">
    <property type="entry name" value="Thiamin diphosphate-binding fold (THDP-binding)"/>
    <property type="match status" value="1"/>
</dbReference>
<dbReference type="InterPro" id="IPR029061">
    <property type="entry name" value="THDP-binding"/>
</dbReference>
<dbReference type="GO" id="GO:0003984">
    <property type="term" value="F:acetolactate synthase activity"/>
    <property type="evidence" value="ECO:0007669"/>
    <property type="project" value="UniProtKB-EC"/>
</dbReference>
<dbReference type="EMBL" id="VSSQ01110243">
    <property type="protein sequence ID" value="MPN48176.1"/>
    <property type="molecule type" value="Genomic_DNA"/>
</dbReference>
<protein>
    <submittedName>
        <fullName evidence="2">Acetolactate synthase</fullName>
        <ecNumber evidence="2">2.2.1.6</ecNumber>
    </submittedName>
</protein>
<dbReference type="EC" id="2.2.1.6" evidence="2"/>
<dbReference type="PANTHER" id="PTHR42981:SF2">
    <property type="entry name" value="PYRUVATE DEHYDROGENASE [UBIQUINONE]"/>
    <property type="match status" value="1"/>
</dbReference>
<dbReference type="GO" id="GO:0030976">
    <property type="term" value="F:thiamine pyrophosphate binding"/>
    <property type="evidence" value="ECO:0007669"/>
    <property type="project" value="InterPro"/>
</dbReference>
<evidence type="ECO:0000313" key="2">
    <source>
        <dbReference type="EMBL" id="MPN48176.1"/>
    </source>
</evidence>
<reference evidence="2" key="1">
    <citation type="submission" date="2019-08" db="EMBL/GenBank/DDBJ databases">
        <authorList>
            <person name="Kucharzyk K."/>
            <person name="Murdoch R.W."/>
            <person name="Higgins S."/>
            <person name="Loffler F."/>
        </authorList>
    </citation>
    <scope>NUCLEOTIDE SEQUENCE</scope>
</reference>
<dbReference type="InterPro" id="IPR011766">
    <property type="entry name" value="TPP_enzyme_TPP-bd"/>
</dbReference>
<dbReference type="Gene3D" id="3.40.50.970">
    <property type="match status" value="1"/>
</dbReference>
<organism evidence="2">
    <name type="scientific">bioreactor metagenome</name>
    <dbReference type="NCBI Taxonomy" id="1076179"/>
    <lineage>
        <taxon>unclassified sequences</taxon>
        <taxon>metagenomes</taxon>
        <taxon>ecological metagenomes</taxon>
    </lineage>
</organism>
<keyword evidence="2" id="KW-0808">Transferase</keyword>
<accession>A0A645IB73</accession>